<evidence type="ECO:0000313" key="1">
    <source>
        <dbReference type="EMBL" id="PWD99028.1"/>
    </source>
</evidence>
<comment type="caution">
    <text evidence="1">The sequence shown here is derived from an EMBL/GenBank/DDBJ whole genome shotgun (WGS) entry which is preliminary data.</text>
</comment>
<evidence type="ECO:0000313" key="2">
    <source>
        <dbReference type="Proteomes" id="UP000244956"/>
    </source>
</evidence>
<accession>A0A2U2B7J3</accession>
<organism evidence="1 2">
    <name type="scientific">Marinilabilia rubra</name>
    <dbReference type="NCBI Taxonomy" id="2162893"/>
    <lineage>
        <taxon>Bacteria</taxon>
        <taxon>Pseudomonadati</taxon>
        <taxon>Bacteroidota</taxon>
        <taxon>Bacteroidia</taxon>
        <taxon>Marinilabiliales</taxon>
        <taxon>Marinilabiliaceae</taxon>
        <taxon>Marinilabilia</taxon>
    </lineage>
</organism>
<proteinExistence type="predicted"/>
<dbReference type="EMBL" id="QEWP01000009">
    <property type="protein sequence ID" value="PWD99028.1"/>
    <property type="molecule type" value="Genomic_DNA"/>
</dbReference>
<name>A0A2U2B7J3_9BACT</name>
<protein>
    <submittedName>
        <fullName evidence="1">Uncharacterized protein</fullName>
    </submittedName>
</protein>
<dbReference type="AlphaFoldDB" id="A0A2U2B7J3"/>
<gene>
    <name evidence="1" type="ORF">DDZ16_12240</name>
</gene>
<reference evidence="1 2" key="1">
    <citation type="submission" date="2018-05" db="EMBL/GenBank/DDBJ databases">
        <title>Marinilabilia rubrum sp. nov., isolated from saltern sediment.</title>
        <authorList>
            <person name="Zhang R."/>
        </authorList>
    </citation>
    <scope>NUCLEOTIDE SEQUENCE [LARGE SCALE GENOMIC DNA]</scope>
    <source>
        <strain evidence="1 2">WTE16</strain>
    </source>
</reference>
<sequence>MILKMKKFWSLRSFELKIERLISLCKKTPTTSLFLLLNQSFTKSKLLGFNNFESLVFGAFLSKTENTGVFLLTLIMNSKLI</sequence>
<dbReference type="Proteomes" id="UP000244956">
    <property type="component" value="Unassembled WGS sequence"/>
</dbReference>
<keyword evidence="2" id="KW-1185">Reference proteome</keyword>